<sequence length="1079" mass="116645">MQLANYFNRRSLPGFVAKRYAALRHRGKQFVESAEANEAQDIAYERLGEVGDGAFGAISLREGGTLIVDQAAGTVRLSESRVWAGGYMHRVPAATLVGVPMVGSVAIGVAVTDVAVTDVDDPELKGIVPDTASHGEPLAARLRYDAVWALDGDPFYPIFTLVDGQLPNEVTPPQDSAAEMTVERHVREDHGSHVVDGFQVSAGGYDAATGEQTYVIGAGVLRAEGRRVSRTVDQRYRRVENPTLVEVNGETHLYPDGGVVTLNNGPIDSVQTVTVIKEVTKSVTHQLAGGSDALPDTPVYAIMSVAQGGNTYAANADYRLTADKVDWSPNGAEPSAGSTYSVTYRYIETVIPQAIGRSTIALEAAVVGQPVTASYRWKLPRIDIIAIDLDGAVVYIEGVSSRYNPAPPRVPAPLAPLVRISNRWGIEPNIEDVDQRKLTEADVRAMLRTLLDFGDLLSQIALERDIQERDPASRRGSFVDPFLDDLQRDLGIAQNAAIADGILQLPVDFTPIFADLGSEAITLPYVSEALMSQPYRTASQIINEFQAFAPLPSPLTIDPAVDRWNITQSSTRSSSSSSVKRVNSYRPDLLGTSLYGTTSRSTSRSVSTRLASRSVEDLEFLRAIEIAFNVTFFGPGEELQSVTFDGLDVTESVTGTRVANANGEMSGTFTIPENVKAGTKAVVVTGKGGSRGETSFTGQGTLTTEVYVRRVHTTTTYTTIDPIAQSFLMPAMRQITGVRVEFAGKGDAGKPVAIELRDMDGSTPGTEILAAGRITGDFALGDPQTDRETNWTLLPFEYPVLVDAGEWRAFALLTDDADHAVAIARLGDQSGDAPTGFDPRRQEWVRENPAGGDLFKGSNGKTWLAMPDADMTHQIMVARYTATSRTFVIGSYDLSEIDAAGISDLVVLLIYEEPTVETKVTIELVRETGEIVAFEPNTRLELDDYLTEEVTLRMVLTGTETLSPVVMPECQILFGRLAETASYISEAIALDQTHGDLKVRSVLEVSAPGTSSVAVAVGDDEAWSEQADPASVSLGDGWIEREYLDGPVSAPELRERITLTGTPRYRPLVRNLRVRATEV</sequence>
<dbReference type="InterPro" id="IPR032096">
    <property type="entry name" value="DUF4815"/>
</dbReference>
<dbReference type="Pfam" id="PF16075">
    <property type="entry name" value="DUF4815"/>
    <property type="match status" value="1"/>
</dbReference>
<evidence type="ECO:0000259" key="1">
    <source>
        <dbReference type="Pfam" id="PF16075"/>
    </source>
</evidence>
<dbReference type="AlphaFoldDB" id="A0A1G5MHI9"/>
<dbReference type="Proteomes" id="UP000199347">
    <property type="component" value="Unassembled WGS sequence"/>
</dbReference>
<reference evidence="3" key="1">
    <citation type="submission" date="2016-10" db="EMBL/GenBank/DDBJ databases">
        <authorList>
            <person name="Varghese N."/>
            <person name="Submissions S."/>
        </authorList>
    </citation>
    <scope>NUCLEOTIDE SEQUENCE [LARGE SCALE GENOMIC DNA]</scope>
    <source>
        <strain evidence="3">DSM 2698</strain>
    </source>
</reference>
<evidence type="ECO:0000313" key="3">
    <source>
        <dbReference type="Proteomes" id="UP000199347"/>
    </source>
</evidence>
<feature type="domain" description="DUF4815" evidence="1">
    <location>
        <begin position="17"/>
        <end position="568"/>
    </location>
</feature>
<dbReference type="RefSeq" id="WP_092809389.1">
    <property type="nucleotide sequence ID" value="NZ_FMVW01000001.1"/>
</dbReference>
<dbReference type="STRING" id="1120955.SAMN03080610_00612"/>
<name>A0A1G5MHI9_AFIMA</name>
<gene>
    <name evidence="2" type="ORF">SAMN03080610_00612</name>
</gene>
<protein>
    <recommendedName>
        <fullName evidence="1">DUF4815 domain-containing protein</fullName>
    </recommendedName>
</protein>
<dbReference type="OrthoDB" id="2463879at2"/>
<accession>A0A1G5MHI9</accession>
<dbReference type="EMBL" id="FMVW01000001">
    <property type="protein sequence ID" value="SCZ23840.1"/>
    <property type="molecule type" value="Genomic_DNA"/>
</dbReference>
<evidence type="ECO:0000313" key="2">
    <source>
        <dbReference type="EMBL" id="SCZ23840.1"/>
    </source>
</evidence>
<organism evidence="2 3">
    <name type="scientific">Afifella marina DSM 2698</name>
    <dbReference type="NCBI Taxonomy" id="1120955"/>
    <lineage>
        <taxon>Bacteria</taxon>
        <taxon>Pseudomonadati</taxon>
        <taxon>Pseudomonadota</taxon>
        <taxon>Alphaproteobacteria</taxon>
        <taxon>Hyphomicrobiales</taxon>
        <taxon>Afifellaceae</taxon>
        <taxon>Afifella</taxon>
    </lineage>
</organism>
<proteinExistence type="predicted"/>
<keyword evidence="3" id="KW-1185">Reference proteome</keyword>